<dbReference type="RefSeq" id="WP_118325171.1">
    <property type="nucleotide sequence ID" value="NZ_CAUWDM010000050.1"/>
</dbReference>
<organism evidence="2 3">
    <name type="scientific">Holdemanella biformis</name>
    <dbReference type="NCBI Taxonomy" id="1735"/>
    <lineage>
        <taxon>Bacteria</taxon>
        <taxon>Bacillati</taxon>
        <taxon>Bacillota</taxon>
        <taxon>Erysipelotrichia</taxon>
        <taxon>Erysipelotrichales</taxon>
        <taxon>Erysipelotrichaceae</taxon>
        <taxon>Holdemanella</taxon>
    </lineage>
</organism>
<dbReference type="InterPro" id="IPR009492">
    <property type="entry name" value="TniQ"/>
</dbReference>
<protein>
    <recommendedName>
        <fullName evidence="1">TniQ domain-containing protein</fullName>
    </recommendedName>
</protein>
<name>A0A395W9Z8_9FIRM</name>
<accession>A0A395W9Z8</accession>
<evidence type="ECO:0000313" key="2">
    <source>
        <dbReference type="EMBL" id="RGU91517.1"/>
    </source>
</evidence>
<dbReference type="EMBL" id="QRYQ01000010">
    <property type="protein sequence ID" value="RGU91517.1"/>
    <property type="molecule type" value="Genomic_DNA"/>
</dbReference>
<comment type="caution">
    <text evidence="2">The sequence shown here is derived from an EMBL/GenBank/DDBJ whole genome shotgun (WGS) entry which is preliminary data.</text>
</comment>
<sequence length="303" mass="35941">MLPNYFLPEVDELPFSWMNRLALANGFKDTNDMLQSLGFIKGKAVKRQHDYLLKITKLMPKNDWTITLMKMYLAEDNQQERLIPELNEEEHLYLCPCCMQEDIKTHGAVVYHYQHQYPGAFTCWKHGVNLLHVAPDARLKPIPDESDLTPVVGGYDSEREMRQFRRCYSKSSLYYRVTKYQLETLLSDNHLTVDNIAEVFRTTKYNEEMPVVAANIVCNSTMDSLTGYQKKNLLQLIFDDHPRYQRFLNNINYETMVGFEMKKLPNGHTVLHIKSANKYKARRERRRIKRVRNKIKRKQNRRR</sequence>
<dbReference type="Proteomes" id="UP000265489">
    <property type="component" value="Unassembled WGS sequence"/>
</dbReference>
<evidence type="ECO:0000259" key="1">
    <source>
        <dbReference type="Pfam" id="PF06527"/>
    </source>
</evidence>
<gene>
    <name evidence="2" type="ORF">DWW32_06525</name>
</gene>
<dbReference type="GeneID" id="66578761"/>
<dbReference type="AlphaFoldDB" id="A0A395W9Z8"/>
<proteinExistence type="predicted"/>
<dbReference type="Pfam" id="PF06527">
    <property type="entry name" value="TniQ"/>
    <property type="match status" value="1"/>
</dbReference>
<reference evidence="2 3" key="1">
    <citation type="submission" date="2018-08" db="EMBL/GenBank/DDBJ databases">
        <title>A genome reference for cultivated species of the human gut microbiota.</title>
        <authorList>
            <person name="Zou Y."/>
            <person name="Xue W."/>
            <person name="Luo G."/>
        </authorList>
    </citation>
    <scope>NUCLEOTIDE SEQUENCE [LARGE SCALE GENOMIC DNA]</scope>
    <source>
        <strain evidence="2 3">AF15-20</strain>
    </source>
</reference>
<feature type="domain" description="TniQ" evidence="1">
    <location>
        <begin position="8"/>
        <end position="130"/>
    </location>
</feature>
<evidence type="ECO:0000313" key="3">
    <source>
        <dbReference type="Proteomes" id="UP000265489"/>
    </source>
</evidence>